<keyword evidence="2" id="KW-1185">Reference proteome</keyword>
<evidence type="ECO:0000313" key="1">
    <source>
        <dbReference type="EMBL" id="KAL3502870.1"/>
    </source>
</evidence>
<name>A0ABD2YAL6_9GENT</name>
<dbReference type="AlphaFoldDB" id="A0ABD2YAL6"/>
<dbReference type="PANTHER" id="PTHR33710:SF62">
    <property type="entry name" value="DUF4283 DOMAIN PROTEIN"/>
    <property type="match status" value="1"/>
</dbReference>
<sequence length="197" mass="23885">MGVYDSSEDMIRMQQWEIIRNRSYLWGKEWMITSDFNDIVLNDEKWGGRVRYIRSFNDFKTMIQDNNLVDFGFEDHSWTRSNNWEGDGLIRHRLDRGFGIIRWIYRYNNAKHIHINNETLDHAILLIDNSSCHRTKKKRFIFDKRWINRRIQQVVQEAWHKEVCGYRMFRLTSKIKICRVAYSSGTKKGIVILERDC</sequence>
<evidence type="ECO:0000313" key="2">
    <source>
        <dbReference type="Proteomes" id="UP001630127"/>
    </source>
</evidence>
<organism evidence="1 2">
    <name type="scientific">Cinchona calisaya</name>
    <dbReference type="NCBI Taxonomy" id="153742"/>
    <lineage>
        <taxon>Eukaryota</taxon>
        <taxon>Viridiplantae</taxon>
        <taxon>Streptophyta</taxon>
        <taxon>Embryophyta</taxon>
        <taxon>Tracheophyta</taxon>
        <taxon>Spermatophyta</taxon>
        <taxon>Magnoliopsida</taxon>
        <taxon>eudicotyledons</taxon>
        <taxon>Gunneridae</taxon>
        <taxon>Pentapetalae</taxon>
        <taxon>asterids</taxon>
        <taxon>lamiids</taxon>
        <taxon>Gentianales</taxon>
        <taxon>Rubiaceae</taxon>
        <taxon>Cinchonoideae</taxon>
        <taxon>Cinchoneae</taxon>
        <taxon>Cinchona</taxon>
    </lineage>
</organism>
<accession>A0ABD2YAL6</accession>
<dbReference type="EMBL" id="JBJUIK010000015">
    <property type="protein sequence ID" value="KAL3502870.1"/>
    <property type="molecule type" value="Genomic_DNA"/>
</dbReference>
<dbReference type="PANTHER" id="PTHR33710">
    <property type="entry name" value="BNAC02G09200D PROTEIN"/>
    <property type="match status" value="1"/>
</dbReference>
<comment type="caution">
    <text evidence="1">The sequence shown here is derived from an EMBL/GenBank/DDBJ whole genome shotgun (WGS) entry which is preliminary data.</text>
</comment>
<dbReference type="Proteomes" id="UP001630127">
    <property type="component" value="Unassembled WGS sequence"/>
</dbReference>
<proteinExistence type="predicted"/>
<reference evidence="1 2" key="1">
    <citation type="submission" date="2024-11" db="EMBL/GenBank/DDBJ databases">
        <title>A near-complete genome assembly of Cinchona calisaya.</title>
        <authorList>
            <person name="Lian D.C."/>
            <person name="Zhao X.W."/>
            <person name="Wei L."/>
        </authorList>
    </citation>
    <scope>NUCLEOTIDE SEQUENCE [LARGE SCALE GENOMIC DNA]</scope>
    <source>
        <tissue evidence="1">Nenye</tissue>
    </source>
</reference>
<protein>
    <submittedName>
        <fullName evidence="1">Uncharacterized protein</fullName>
    </submittedName>
</protein>
<gene>
    <name evidence="1" type="ORF">ACH5RR_037319</name>
</gene>